<dbReference type="GO" id="GO:0043565">
    <property type="term" value="F:sequence-specific DNA binding"/>
    <property type="evidence" value="ECO:0007669"/>
    <property type="project" value="InterPro"/>
</dbReference>
<reference evidence="6 7" key="1">
    <citation type="submission" date="2019-09" db="EMBL/GenBank/DDBJ databases">
        <authorList>
            <person name="Duangmal K."/>
            <person name="Teo W.F.A."/>
            <person name="Lipun K."/>
        </authorList>
    </citation>
    <scope>NUCLEOTIDE SEQUENCE [LARGE SCALE GENOMIC DNA]</scope>
    <source>
        <strain evidence="6 7">K1PN6</strain>
    </source>
</reference>
<evidence type="ECO:0000259" key="5">
    <source>
        <dbReference type="PROSITE" id="PS50045"/>
    </source>
</evidence>
<gene>
    <name evidence="6" type="ORF">FPZ41_06865</name>
</gene>
<evidence type="ECO:0000256" key="3">
    <source>
        <dbReference type="ARBA" id="ARBA00023015"/>
    </source>
</evidence>
<dbReference type="EMBL" id="VMNX01000013">
    <property type="protein sequence ID" value="MPY48315.1"/>
    <property type="molecule type" value="Genomic_DNA"/>
</dbReference>
<dbReference type="PRINTS" id="PR01590">
    <property type="entry name" value="HTHFIS"/>
</dbReference>
<dbReference type="Gene3D" id="3.40.50.300">
    <property type="entry name" value="P-loop containing nucleotide triphosphate hydrolases"/>
    <property type="match status" value="1"/>
</dbReference>
<dbReference type="SUPFAM" id="SSF46689">
    <property type="entry name" value="Homeodomain-like"/>
    <property type="match status" value="1"/>
</dbReference>
<accession>A0A5N8WQ04</accession>
<dbReference type="PROSITE" id="PS00688">
    <property type="entry name" value="SIGMA54_INTERACT_3"/>
    <property type="match status" value="1"/>
</dbReference>
<dbReference type="InterPro" id="IPR002078">
    <property type="entry name" value="Sigma_54_int"/>
</dbReference>
<dbReference type="GO" id="GO:0006355">
    <property type="term" value="P:regulation of DNA-templated transcription"/>
    <property type="evidence" value="ECO:0007669"/>
    <property type="project" value="InterPro"/>
</dbReference>
<organism evidence="6 7">
    <name type="scientific">Streptomyces acidicola</name>
    <dbReference type="NCBI Taxonomy" id="2596892"/>
    <lineage>
        <taxon>Bacteria</taxon>
        <taxon>Bacillati</taxon>
        <taxon>Actinomycetota</taxon>
        <taxon>Actinomycetes</taxon>
        <taxon>Kitasatosporales</taxon>
        <taxon>Streptomycetaceae</taxon>
        <taxon>Streptomyces</taxon>
    </lineage>
</organism>
<feature type="domain" description="Sigma-54 factor interaction" evidence="5">
    <location>
        <begin position="465"/>
        <end position="533"/>
    </location>
</feature>
<sequence>MTTPFEGTPLDHPVRLGAVGNAELVSLRERFVADPTTTDLSRLRPVIARSWRRSLACNVRPGSNVFTEAGQPHVDDQLLACAEPVLTELERLCADTQGAVCLTDAQGTLAVFRGDTAAVRQADRAFPVYGGRMAEDLIGTNSDGTALEEGTAVQVWGGEHFAETLQGSCCTSVPIRDPLRRSIRGVLSLMLPENLARQIDPRSILLIVQGAAAEVTRTLATRLAAREQTLMAAYLREVRKRGADAVVAMDERTTIASRGALALLGQSDYSVLAAYSREAERLDRTVERALTIGADTVLQLHATPILLGGETAGGTVMRLRRKESGKVFSAPAADSAPRRSPFDGIVGNSLAVRRTLEAATTACTRRTPAYIVGEPGTGKRHLAQVMASRFAERTVIFNCRPGAADQPRGIDEIDAELAAGSTVVLHRVDECDASLRASLTDLLNLLEQPRVVLTLARLDDELLPLISSLNGIEVQMPSLRMRREDIPALASHFLSLGDSPATQVSPRLLDALVAADWPGNVRQLRNVIETAASRCRTHELRVDDLAQAHRRGLARSKLTRLEEAELYQIREALAEAGGNRLRAAAILGIGRSTLYRKIDSYTNRGFELELRPHE</sequence>
<dbReference type="RefSeq" id="WP_152860134.1">
    <property type="nucleotide sequence ID" value="NZ_VMNX01000013.1"/>
</dbReference>
<dbReference type="PROSITE" id="PS50045">
    <property type="entry name" value="SIGMA54_INTERACT_4"/>
    <property type="match status" value="1"/>
</dbReference>
<dbReference type="InterPro" id="IPR009057">
    <property type="entry name" value="Homeodomain-like_sf"/>
</dbReference>
<evidence type="ECO:0000256" key="4">
    <source>
        <dbReference type="ARBA" id="ARBA00023163"/>
    </source>
</evidence>
<comment type="caution">
    <text evidence="6">The sequence shown here is derived from an EMBL/GenBank/DDBJ whole genome shotgun (WGS) entry which is preliminary data.</text>
</comment>
<keyword evidence="2" id="KW-0067">ATP-binding</keyword>
<dbReference type="Proteomes" id="UP000373149">
    <property type="component" value="Unassembled WGS sequence"/>
</dbReference>
<dbReference type="PANTHER" id="PTHR32071">
    <property type="entry name" value="TRANSCRIPTIONAL REGULATORY PROTEIN"/>
    <property type="match status" value="1"/>
</dbReference>
<keyword evidence="4" id="KW-0804">Transcription</keyword>
<evidence type="ECO:0000256" key="2">
    <source>
        <dbReference type="ARBA" id="ARBA00022840"/>
    </source>
</evidence>
<evidence type="ECO:0000313" key="6">
    <source>
        <dbReference type="EMBL" id="MPY48315.1"/>
    </source>
</evidence>
<name>A0A5N8WQ04_9ACTN</name>
<dbReference type="AlphaFoldDB" id="A0A5N8WQ04"/>
<evidence type="ECO:0000313" key="7">
    <source>
        <dbReference type="Proteomes" id="UP000373149"/>
    </source>
</evidence>
<dbReference type="Gene3D" id="1.10.10.60">
    <property type="entry name" value="Homeodomain-like"/>
    <property type="match status" value="1"/>
</dbReference>
<dbReference type="Gene3D" id="3.30.450.40">
    <property type="match status" value="1"/>
</dbReference>
<dbReference type="PANTHER" id="PTHR32071:SF122">
    <property type="entry name" value="SIGMA FACTOR"/>
    <property type="match status" value="1"/>
</dbReference>
<dbReference type="InterPro" id="IPR029016">
    <property type="entry name" value="GAF-like_dom_sf"/>
</dbReference>
<dbReference type="Pfam" id="PF25601">
    <property type="entry name" value="AAA_lid_14"/>
    <property type="match status" value="1"/>
</dbReference>
<dbReference type="InterPro" id="IPR002197">
    <property type="entry name" value="HTH_Fis"/>
</dbReference>
<evidence type="ECO:0000256" key="1">
    <source>
        <dbReference type="ARBA" id="ARBA00022741"/>
    </source>
</evidence>
<dbReference type="Pfam" id="PF02954">
    <property type="entry name" value="HTH_8"/>
    <property type="match status" value="1"/>
</dbReference>
<dbReference type="GO" id="GO:0005524">
    <property type="term" value="F:ATP binding"/>
    <property type="evidence" value="ECO:0007669"/>
    <property type="project" value="UniProtKB-KW"/>
</dbReference>
<protein>
    <recommendedName>
        <fullName evidence="5">Sigma-54 factor interaction domain-containing protein</fullName>
    </recommendedName>
</protein>
<keyword evidence="3" id="KW-0805">Transcription regulation</keyword>
<keyword evidence="1" id="KW-0547">Nucleotide-binding</keyword>
<dbReference type="SUPFAM" id="SSF52540">
    <property type="entry name" value="P-loop containing nucleoside triphosphate hydrolases"/>
    <property type="match status" value="1"/>
</dbReference>
<dbReference type="InterPro" id="IPR025944">
    <property type="entry name" value="Sigma_54_int_dom_CS"/>
</dbReference>
<proteinExistence type="predicted"/>
<dbReference type="Gene3D" id="1.10.8.60">
    <property type="match status" value="1"/>
</dbReference>
<dbReference type="InterPro" id="IPR027417">
    <property type="entry name" value="P-loop_NTPase"/>
</dbReference>
<dbReference type="InterPro" id="IPR058031">
    <property type="entry name" value="AAA_lid_NorR"/>
</dbReference>
<keyword evidence="7" id="KW-1185">Reference proteome</keyword>